<evidence type="ECO:0000256" key="9">
    <source>
        <dbReference type="SAM" id="MobiDB-lite"/>
    </source>
</evidence>
<dbReference type="InterPro" id="IPR014048">
    <property type="entry name" value="MethylDNA_cys_MeTrfase_DNA-bd"/>
</dbReference>
<dbReference type="Gene3D" id="3.30.160.70">
    <property type="entry name" value="Methylated DNA-protein cysteine methyltransferase domain"/>
    <property type="match status" value="1"/>
</dbReference>
<dbReference type="InterPro" id="IPR036217">
    <property type="entry name" value="MethylDNA_cys_MeTrfase_DNAb"/>
</dbReference>
<evidence type="ECO:0000256" key="1">
    <source>
        <dbReference type="ARBA" id="ARBA00001286"/>
    </source>
</evidence>
<keyword evidence="4 8" id="KW-0808">Transferase</keyword>
<comment type="catalytic activity">
    <reaction evidence="7 8">
        <text>a 6-O-methyl-2'-deoxyguanosine in DNA + L-cysteinyl-[protein] = S-methyl-L-cysteinyl-[protein] + a 2'-deoxyguanosine in DNA</text>
        <dbReference type="Rhea" id="RHEA:24000"/>
        <dbReference type="Rhea" id="RHEA-COMP:10131"/>
        <dbReference type="Rhea" id="RHEA-COMP:10132"/>
        <dbReference type="Rhea" id="RHEA-COMP:11367"/>
        <dbReference type="Rhea" id="RHEA-COMP:11368"/>
        <dbReference type="ChEBI" id="CHEBI:29950"/>
        <dbReference type="ChEBI" id="CHEBI:82612"/>
        <dbReference type="ChEBI" id="CHEBI:85445"/>
        <dbReference type="ChEBI" id="CHEBI:85448"/>
        <dbReference type="EC" id="2.1.1.63"/>
    </reaction>
</comment>
<reference evidence="13" key="1">
    <citation type="journal article" date="2019" name="Int. J. Syst. Evol. Microbiol.">
        <title>The Global Catalogue of Microorganisms (GCM) 10K type strain sequencing project: providing services to taxonomists for standard genome sequencing and annotation.</title>
        <authorList>
            <consortium name="The Broad Institute Genomics Platform"/>
            <consortium name="The Broad Institute Genome Sequencing Center for Infectious Disease"/>
            <person name="Wu L."/>
            <person name="Ma J."/>
        </authorList>
    </citation>
    <scope>NUCLEOTIDE SEQUENCE [LARGE SCALE GENOMIC DNA]</scope>
    <source>
        <strain evidence="13">JCM 4805</strain>
    </source>
</reference>
<feature type="active site" description="Nucleophile; methyl group acceptor" evidence="8">
    <location>
        <position position="164"/>
    </location>
</feature>
<dbReference type="HAMAP" id="MF_00772">
    <property type="entry name" value="OGT"/>
    <property type="match status" value="1"/>
</dbReference>
<name>A0ABP3KF32_9ACTN</name>
<keyword evidence="5 8" id="KW-0227">DNA damage</keyword>
<dbReference type="EC" id="2.1.1.63" evidence="8"/>
<comment type="function">
    <text evidence="8">Involved in the cellular defense against the biological effects of O6-methylguanine (O6-MeG) and O4-methylthymine (O4-MeT) in DNA. Repairs the methylated nucleobase in DNA by stoichiometrically transferring the methyl group to a cysteine residue in the enzyme. This is a suicide reaction: the enzyme is irreversibly inactivated.</text>
</comment>
<gene>
    <name evidence="12" type="ORF">GCM10010361_48440</name>
</gene>
<dbReference type="InterPro" id="IPR001497">
    <property type="entry name" value="MethylDNA_cys_MeTrfase_AS"/>
</dbReference>
<evidence type="ECO:0000256" key="8">
    <source>
        <dbReference type="HAMAP-Rule" id="MF_00772"/>
    </source>
</evidence>
<organism evidence="12 13">
    <name type="scientific">Streptomyces olivaceiscleroticus</name>
    <dbReference type="NCBI Taxonomy" id="68245"/>
    <lineage>
        <taxon>Bacteria</taxon>
        <taxon>Bacillati</taxon>
        <taxon>Actinomycetota</taxon>
        <taxon>Actinomycetes</taxon>
        <taxon>Kitasatosporales</taxon>
        <taxon>Streptomycetaceae</taxon>
        <taxon>Streptomyces</taxon>
    </lineage>
</organism>
<keyword evidence="3 8" id="KW-0489">Methyltransferase</keyword>
<evidence type="ECO:0000313" key="13">
    <source>
        <dbReference type="Proteomes" id="UP001500909"/>
    </source>
</evidence>
<comment type="similarity">
    <text evidence="8">Belongs to the MGMT family.</text>
</comment>
<protein>
    <recommendedName>
        <fullName evidence="8">Methylated-DNA--protein-cysteine methyltransferase</fullName>
        <ecNumber evidence="8">2.1.1.63</ecNumber>
    </recommendedName>
    <alternativeName>
        <fullName evidence="8">6-O-methylguanine-DNA methyltransferase</fullName>
        <shortName evidence="8">MGMT</shortName>
    </alternativeName>
    <alternativeName>
        <fullName evidence="8">O-6-methylguanine-DNA-alkyltransferase</fullName>
    </alternativeName>
</protein>
<evidence type="ECO:0000256" key="2">
    <source>
        <dbReference type="ARBA" id="ARBA00022490"/>
    </source>
</evidence>
<dbReference type="InterPro" id="IPR008332">
    <property type="entry name" value="MethylG_MeTrfase_N"/>
</dbReference>
<evidence type="ECO:0000313" key="12">
    <source>
        <dbReference type="EMBL" id="GAA0478217.1"/>
    </source>
</evidence>
<dbReference type="Gene3D" id="1.10.10.10">
    <property type="entry name" value="Winged helix-like DNA-binding domain superfamily/Winged helix DNA-binding domain"/>
    <property type="match status" value="1"/>
</dbReference>
<dbReference type="Pfam" id="PF01035">
    <property type="entry name" value="DNA_binding_1"/>
    <property type="match status" value="1"/>
</dbReference>
<dbReference type="NCBIfam" id="TIGR00589">
    <property type="entry name" value="ogt"/>
    <property type="match status" value="1"/>
</dbReference>
<comment type="catalytic activity">
    <reaction evidence="1 8">
        <text>a 4-O-methyl-thymidine in DNA + L-cysteinyl-[protein] = a thymidine in DNA + S-methyl-L-cysteinyl-[protein]</text>
        <dbReference type="Rhea" id="RHEA:53428"/>
        <dbReference type="Rhea" id="RHEA-COMP:10131"/>
        <dbReference type="Rhea" id="RHEA-COMP:10132"/>
        <dbReference type="Rhea" id="RHEA-COMP:13555"/>
        <dbReference type="Rhea" id="RHEA-COMP:13556"/>
        <dbReference type="ChEBI" id="CHEBI:29950"/>
        <dbReference type="ChEBI" id="CHEBI:82612"/>
        <dbReference type="ChEBI" id="CHEBI:137386"/>
        <dbReference type="ChEBI" id="CHEBI:137387"/>
        <dbReference type="EC" id="2.1.1.63"/>
    </reaction>
</comment>
<evidence type="ECO:0000256" key="7">
    <source>
        <dbReference type="ARBA" id="ARBA00049348"/>
    </source>
</evidence>
<proteinExistence type="inferred from homology"/>
<dbReference type="PANTHER" id="PTHR10815">
    <property type="entry name" value="METHYLATED-DNA--PROTEIN-CYSTEINE METHYLTRANSFERASE"/>
    <property type="match status" value="1"/>
</dbReference>
<evidence type="ECO:0000259" key="11">
    <source>
        <dbReference type="Pfam" id="PF02870"/>
    </source>
</evidence>
<dbReference type="SUPFAM" id="SSF46767">
    <property type="entry name" value="Methylated DNA-protein cysteine methyltransferase, C-terminal domain"/>
    <property type="match status" value="1"/>
</dbReference>
<sequence length="197" mass="20370">MPVSTTASSTTASSTKAIGSTAGTTAARTGTTSVATHTVVTGTPVGPLTLVARDGALTGLYMTDQRHRPPQESFGHPEEPGTEPFATAIAQLRAYFAGELTVFDLPLRLDGTPFQQRVWAALREIPYGATVSYGALADRLGKPSAARAVGLANGRNPIGIIVPCHRVVGASGSLTGYGGGLDRKRHLLDFERGAAAV</sequence>
<feature type="region of interest" description="Disordered" evidence="9">
    <location>
        <begin position="1"/>
        <end position="31"/>
    </location>
</feature>
<keyword evidence="2 8" id="KW-0963">Cytoplasm</keyword>
<feature type="domain" description="Methylated-DNA-[protein]-cysteine S-methyltransferase DNA binding" evidence="10">
    <location>
        <begin position="113"/>
        <end position="192"/>
    </location>
</feature>
<dbReference type="InterPro" id="IPR023546">
    <property type="entry name" value="MGMT"/>
</dbReference>
<dbReference type="InterPro" id="IPR036631">
    <property type="entry name" value="MGMT_N_sf"/>
</dbReference>
<evidence type="ECO:0000256" key="6">
    <source>
        <dbReference type="ARBA" id="ARBA00023204"/>
    </source>
</evidence>
<keyword evidence="13" id="KW-1185">Reference proteome</keyword>
<dbReference type="Proteomes" id="UP001500909">
    <property type="component" value="Unassembled WGS sequence"/>
</dbReference>
<feature type="domain" description="Methylguanine DNA methyltransferase ribonuclease-like" evidence="11">
    <location>
        <begin position="42"/>
        <end position="109"/>
    </location>
</feature>
<dbReference type="PROSITE" id="PS00374">
    <property type="entry name" value="MGMT"/>
    <property type="match status" value="1"/>
</dbReference>
<evidence type="ECO:0000256" key="5">
    <source>
        <dbReference type="ARBA" id="ARBA00022763"/>
    </source>
</evidence>
<dbReference type="SUPFAM" id="SSF53155">
    <property type="entry name" value="Methylated DNA-protein cysteine methyltransferase domain"/>
    <property type="match status" value="1"/>
</dbReference>
<keyword evidence="6 8" id="KW-0234">DNA repair</keyword>
<dbReference type="EMBL" id="BAAABY010000033">
    <property type="protein sequence ID" value="GAA0478217.1"/>
    <property type="molecule type" value="Genomic_DNA"/>
</dbReference>
<accession>A0ABP3KF32</accession>
<dbReference type="PANTHER" id="PTHR10815:SF5">
    <property type="entry name" value="METHYLATED-DNA--PROTEIN-CYSTEINE METHYLTRANSFERASE"/>
    <property type="match status" value="1"/>
</dbReference>
<dbReference type="InterPro" id="IPR036388">
    <property type="entry name" value="WH-like_DNA-bd_sf"/>
</dbReference>
<comment type="caution">
    <text evidence="12">The sequence shown here is derived from an EMBL/GenBank/DDBJ whole genome shotgun (WGS) entry which is preliminary data.</text>
</comment>
<evidence type="ECO:0000256" key="4">
    <source>
        <dbReference type="ARBA" id="ARBA00022679"/>
    </source>
</evidence>
<evidence type="ECO:0000256" key="3">
    <source>
        <dbReference type="ARBA" id="ARBA00022603"/>
    </source>
</evidence>
<comment type="miscellaneous">
    <text evidence="8">This enzyme catalyzes only one turnover and therefore is not strictly catalytic. According to one definition, an enzyme is a biocatalyst that acts repeatedly and over many reaction cycles.</text>
</comment>
<evidence type="ECO:0000259" key="10">
    <source>
        <dbReference type="Pfam" id="PF01035"/>
    </source>
</evidence>
<dbReference type="Pfam" id="PF02870">
    <property type="entry name" value="Methyltransf_1N"/>
    <property type="match status" value="1"/>
</dbReference>
<dbReference type="CDD" id="cd06445">
    <property type="entry name" value="ATase"/>
    <property type="match status" value="1"/>
</dbReference>
<comment type="subcellular location">
    <subcellularLocation>
        <location evidence="8">Cytoplasm</location>
    </subcellularLocation>
</comment>